<sequence>MQCGRCGLYSLSEGRGDGSDGQTLEVKVDASKRDKRDSPLHHHHHLLSPLPRFSTLLITGPYHPSAPIHLTLSSKAATPESRAIILAPSRSALKGNLQQFNDAWLASRSGHGKMTELTLNDTIL</sequence>
<gene>
    <name evidence="2" type="ORF">AAE3_LOCUS1962</name>
</gene>
<proteinExistence type="predicted"/>
<protein>
    <submittedName>
        <fullName evidence="2">Uncharacterized protein</fullName>
    </submittedName>
</protein>
<feature type="region of interest" description="Disordered" evidence="1">
    <location>
        <begin position="14"/>
        <end position="45"/>
    </location>
</feature>
<organism evidence="2 3">
    <name type="scientific">Cyclocybe aegerita</name>
    <name type="common">Black poplar mushroom</name>
    <name type="synonym">Agrocybe aegerita</name>
    <dbReference type="NCBI Taxonomy" id="1973307"/>
    <lineage>
        <taxon>Eukaryota</taxon>
        <taxon>Fungi</taxon>
        <taxon>Dikarya</taxon>
        <taxon>Basidiomycota</taxon>
        <taxon>Agaricomycotina</taxon>
        <taxon>Agaricomycetes</taxon>
        <taxon>Agaricomycetidae</taxon>
        <taxon>Agaricales</taxon>
        <taxon>Agaricineae</taxon>
        <taxon>Bolbitiaceae</taxon>
        <taxon>Cyclocybe</taxon>
    </lineage>
</organism>
<dbReference type="EMBL" id="CACVBS010000028">
    <property type="protein sequence ID" value="CAA7260156.1"/>
    <property type="molecule type" value="Genomic_DNA"/>
</dbReference>
<name>A0A8S0W7G2_CYCAE</name>
<accession>A0A8S0W7G2</accession>
<dbReference type="Proteomes" id="UP000467700">
    <property type="component" value="Unassembled WGS sequence"/>
</dbReference>
<reference evidence="2 3" key="1">
    <citation type="submission" date="2020-01" db="EMBL/GenBank/DDBJ databases">
        <authorList>
            <person name="Gupta K D."/>
        </authorList>
    </citation>
    <scope>NUCLEOTIDE SEQUENCE [LARGE SCALE GENOMIC DNA]</scope>
</reference>
<dbReference type="OrthoDB" id="3224367at2759"/>
<evidence type="ECO:0000313" key="3">
    <source>
        <dbReference type="Proteomes" id="UP000467700"/>
    </source>
</evidence>
<comment type="caution">
    <text evidence="2">The sequence shown here is derived from an EMBL/GenBank/DDBJ whole genome shotgun (WGS) entry which is preliminary data.</text>
</comment>
<keyword evidence="3" id="KW-1185">Reference proteome</keyword>
<feature type="compositionally biased region" description="Basic and acidic residues" evidence="1">
    <location>
        <begin position="26"/>
        <end position="40"/>
    </location>
</feature>
<evidence type="ECO:0000313" key="2">
    <source>
        <dbReference type="EMBL" id="CAA7260156.1"/>
    </source>
</evidence>
<evidence type="ECO:0000256" key="1">
    <source>
        <dbReference type="SAM" id="MobiDB-lite"/>
    </source>
</evidence>
<dbReference type="AlphaFoldDB" id="A0A8S0W7G2"/>